<reference evidence="3" key="1">
    <citation type="submission" date="2018-05" db="EMBL/GenBank/DDBJ databases">
        <authorList>
            <person name="Lanie J.A."/>
            <person name="Ng W.-L."/>
            <person name="Kazmierczak K.M."/>
            <person name="Andrzejewski T.M."/>
            <person name="Davidsen T.M."/>
            <person name="Wayne K.J."/>
            <person name="Tettelin H."/>
            <person name="Glass J.I."/>
            <person name="Rusch D."/>
            <person name="Podicherti R."/>
            <person name="Tsui H.-C.T."/>
            <person name="Winkler M.E."/>
        </authorList>
    </citation>
    <scope>NUCLEOTIDE SEQUENCE</scope>
</reference>
<feature type="compositionally biased region" description="Acidic residues" evidence="1">
    <location>
        <begin position="235"/>
        <end position="247"/>
    </location>
</feature>
<keyword evidence="2" id="KW-1133">Transmembrane helix</keyword>
<dbReference type="AlphaFoldDB" id="A0A382KDW5"/>
<evidence type="ECO:0000256" key="1">
    <source>
        <dbReference type="SAM" id="MobiDB-lite"/>
    </source>
</evidence>
<protein>
    <submittedName>
        <fullName evidence="3">Uncharacterized protein</fullName>
    </submittedName>
</protein>
<feature type="transmembrane region" description="Helical" evidence="2">
    <location>
        <begin position="109"/>
        <end position="129"/>
    </location>
</feature>
<feature type="region of interest" description="Disordered" evidence="1">
    <location>
        <begin position="200"/>
        <end position="247"/>
    </location>
</feature>
<accession>A0A382KDW5</accession>
<evidence type="ECO:0000256" key="2">
    <source>
        <dbReference type="SAM" id="Phobius"/>
    </source>
</evidence>
<sequence length="247" mass="27004">MVLHLRILSVHSFNKSIFLSLGGVGLLMVVFFWVGLALDFPALENAMVGLTAKHVVGYEVSVLLGSDSRQDIVDKVFQTELAFSILLAFYSTLLFGLAFVKGLFRRLKVLALGVGIPLLSLLLLFWVKFLSDDHIISSGEKTELFLLSIIGVSAGVVLCWFGLVRLSRKTKISLDDFELPFEGSANKLAADLLDELKERDQGENGDGIESEQTESATSAGELPITAEKDQPAADTNEDPPEESIEEE</sequence>
<keyword evidence="2" id="KW-0472">Membrane</keyword>
<keyword evidence="2" id="KW-0812">Transmembrane</keyword>
<feature type="transmembrane region" description="Helical" evidence="2">
    <location>
        <begin position="81"/>
        <end position="100"/>
    </location>
</feature>
<evidence type="ECO:0000313" key="3">
    <source>
        <dbReference type="EMBL" id="SVC21562.1"/>
    </source>
</evidence>
<organism evidence="3">
    <name type="scientific">marine metagenome</name>
    <dbReference type="NCBI Taxonomy" id="408172"/>
    <lineage>
        <taxon>unclassified sequences</taxon>
        <taxon>metagenomes</taxon>
        <taxon>ecological metagenomes</taxon>
    </lineage>
</organism>
<dbReference type="EMBL" id="UINC01079502">
    <property type="protein sequence ID" value="SVC21562.1"/>
    <property type="molecule type" value="Genomic_DNA"/>
</dbReference>
<name>A0A382KDW5_9ZZZZ</name>
<feature type="transmembrane region" description="Helical" evidence="2">
    <location>
        <begin position="16"/>
        <end position="38"/>
    </location>
</feature>
<feature type="non-terminal residue" evidence="3">
    <location>
        <position position="247"/>
    </location>
</feature>
<feature type="transmembrane region" description="Helical" evidence="2">
    <location>
        <begin position="144"/>
        <end position="164"/>
    </location>
</feature>
<gene>
    <name evidence="3" type="ORF">METZ01_LOCUS274416</name>
</gene>
<proteinExistence type="predicted"/>